<feature type="region of interest" description="Disordered" evidence="1">
    <location>
        <begin position="292"/>
        <end position="327"/>
    </location>
</feature>
<gene>
    <name evidence="2" type="ORF">g.46723</name>
</gene>
<feature type="compositionally biased region" description="Basic and acidic residues" evidence="1">
    <location>
        <begin position="579"/>
        <end position="588"/>
    </location>
</feature>
<name>A0A1B6LJK9_9HEMI</name>
<feature type="compositionally biased region" description="Basic and acidic residues" evidence="1">
    <location>
        <begin position="101"/>
        <end position="121"/>
    </location>
</feature>
<feature type="compositionally biased region" description="Basic and acidic residues" evidence="1">
    <location>
        <begin position="845"/>
        <end position="858"/>
    </location>
</feature>
<reference evidence="2" key="1">
    <citation type="submission" date="2015-11" db="EMBL/GenBank/DDBJ databases">
        <title>De novo transcriptome assembly of four potential Pierce s Disease insect vectors from Arizona vineyards.</title>
        <authorList>
            <person name="Tassone E.E."/>
        </authorList>
    </citation>
    <scope>NUCLEOTIDE SEQUENCE</scope>
</reference>
<feature type="compositionally biased region" description="Polar residues" evidence="1">
    <location>
        <begin position="1002"/>
        <end position="1012"/>
    </location>
</feature>
<feature type="compositionally biased region" description="Basic and acidic residues" evidence="1">
    <location>
        <begin position="666"/>
        <end position="686"/>
    </location>
</feature>
<dbReference type="EMBL" id="GEBQ01016085">
    <property type="protein sequence ID" value="JAT23892.1"/>
    <property type="molecule type" value="Transcribed_RNA"/>
</dbReference>
<protein>
    <submittedName>
        <fullName evidence="2">Uncharacterized protein</fullName>
    </submittedName>
</protein>
<feature type="region of interest" description="Disordered" evidence="1">
    <location>
        <begin position="1037"/>
        <end position="1136"/>
    </location>
</feature>
<feature type="compositionally biased region" description="Basic and acidic residues" evidence="1">
    <location>
        <begin position="636"/>
        <end position="658"/>
    </location>
</feature>
<feature type="non-terminal residue" evidence="2">
    <location>
        <position position="1136"/>
    </location>
</feature>
<feature type="compositionally biased region" description="Polar residues" evidence="1">
    <location>
        <begin position="963"/>
        <end position="994"/>
    </location>
</feature>
<feature type="compositionally biased region" description="Basic and acidic residues" evidence="1">
    <location>
        <begin position="411"/>
        <end position="428"/>
    </location>
</feature>
<feature type="compositionally biased region" description="Basic and acidic residues" evidence="1">
    <location>
        <begin position="470"/>
        <end position="491"/>
    </location>
</feature>
<sequence>LGDKKEATPKNISPIPIEKEDLKDIECLGEPKEITLKSTSPVPSDKGDIGDTDLKVIDDQMIVTPKSISPVPSEKGEAKDITFCDTQKQTTPLSTSPVPNAKDDLGDLKTKVLGDEKEISSKDISSVPSDKGGNSDIQVLDDTKQTTPKCISSLPIDKIETDSDQSKPIHLTGEIEESVIPVTAETSVPFGKEDCKALDDPMKIETDSSTKASDSIESIAKDQNIPELSSDVDEKPKACIAVKSGLVEKAVLGDEKSTSVQSESQVSKDIIESTDLIEKEIADKLNAQERVSPLLDEKSQQLDTQLPEKLVRPTLSDSADSKPINEDISSIIEEKKANYLGSGSAAPGDKFDIMSDKTAIDSSDHISYTGKVMSHFESEKEEIGNEEEKKGSKPTSNKDGSSGSASPLPNEIKKSENEEAEFLDKTTDPSKSITPVSGIKEDVKRIEEREANFLEGEQVILKRFSPTQSEMDHSNKSDDIKPSTDSKRDSLKSISPAHSSKSEILDLEKQDIPKDVSPLPVGKGDSECLLKEDIKIEKEESHSSTKDNTSLLDDQNKNEPLGTVERAMDGISTYPSLHKAVEKNDKETGSISQGSEEEIIETRTDTLGTPKSPSPALTERFSEHDDTTLVGSEAVMTEKADIELSEKHKTKHSEENSAKESCTLDSLEKEKSEKELYRADKPDSCAKIDTYNNMSQKSSKELDTIPDGVEKGILETLKSEKDTVESVILSEKPSEPSQSVIDSNDVSSDKVPIKELDQTDSDFLSSGDVAITTKDETKTEIADSAASIVVGQQSTDATDLDSVIESTLANIDTKTAKVDKTNSDSIVPSTVTCSNVDLIDYSSLSKEDSKSQSDHANRSIESAQEIQPADLKDGLNLLESSLMSGTKATKSDESSQKADTSNTSKDEYSASVHRMLVTETSEDGGTEIELCSSSVMKMTNDSGDKHLGNVSHQVIPGDDQTKRLSSTPEELNASPSQETDISTSEKTVITTTHYKTSEDKTGSSGNDSTNQGEIIKTITTTITKTFGDHPSTVVTTTEECVMPSSSDKKAATQDDSISASESNKDPKTSCETISPAVTSHTLKKEVSDAGRSGTPASDLASEREFEGPSTPHSDISSGQVSRAATHVWGETSEGRP</sequence>
<feature type="region of interest" description="Disordered" evidence="1">
    <location>
        <begin position="844"/>
        <end position="911"/>
    </location>
</feature>
<feature type="compositionally biased region" description="Polar residues" evidence="1">
    <location>
        <begin position="1110"/>
        <end position="1122"/>
    </location>
</feature>
<feature type="non-terminal residue" evidence="2">
    <location>
        <position position="1"/>
    </location>
</feature>
<feature type="region of interest" description="Disordered" evidence="1">
    <location>
        <begin position="371"/>
        <end position="706"/>
    </location>
</feature>
<feature type="compositionally biased region" description="Basic and acidic residues" evidence="1">
    <location>
        <begin position="439"/>
        <end position="452"/>
    </location>
</feature>
<feature type="compositionally biased region" description="Basic and acidic residues" evidence="1">
    <location>
        <begin position="500"/>
        <end position="514"/>
    </location>
</feature>
<evidence type="ECO:0000256" key="1">
    <source>
        <dbReference type="SAM" id="MobiDB-lite"/>
    </source>
</evidence>
<feature type="compositionally biased region" description="Polar residues" evidence="1">
    <location>
        <begin position="735"/>
        <end position="746"/>
    </location>
</feature>
<feature type="region of interest" description="Disordered" evidence="1">
    <location>
        <begin position="955"/>
        <end position="1012"/>
    </location>
</feature>
<feature type="compositionally biased region" description="Polar residues" evidence="1">
    <location>
        <begin position="878"/>
        <end position="888"/>
    </location>
</feature>
<feature type="compositionally biased region" description="Basic and acidic residues" evidence="1">
    <location>
        <begin position="374"/>
        <end position="391"/>
    </location>
</feature>
<feature type="compositionally biased region" description="Basic and acidic residues" evidence="1">
    <location>
        <begin position="524"/>
        <end position="545"/>
    </location>
</feature>
<proteinExistence type="predicted"/>
<feature type="compositionally biased region" description="Basic and acidic residues" evidence="1">
    <location>
        <begin position="17"/>
        <end position="35"/>
    </location>
</feature>
<feature type="compositionally biased region" description="Polar residues" evidence="1">
    <location>
        <begin position="394"/>
        <end position="407"/>
    </location>
</feature>
<feature type="region of interest" description="Disordered" evidence="1">
    <location>
        <begin position="84"/>
        <end position="148"/>
    </location>
</feature>
<organism evidence="2">
    <name type="scientific">Graphocephala atropunctata</name>
    <dbReference type="NCBI Taxonomy" id="36148"/>
    <lineage>
        <taxon>Eukaryota</taxon>
        <taxon>Metazoa</taxon>
        <taxon>Ecdysozoa</taxon>
        <taxon>Arthropoda</taxon>
        <taxon>Hexapoda</taxon>
        <taxon>Insecta</taxon>
        <taxon>Pterygota</taxon>
        <taxon>Neoptera</taxon>
        <taxon>Paraneoptera</taxon>
        <taxon>Hemiptera</taxon>
        <taxon>Auchenorrhyncha</taxon>
        <taxon>Membracoidea</taxon>
        <taxon>Cicadellidae</taxon>
        <taxon>Cicadellinae</taxon>
        <taxon>Cicadellini</taxon>
        <taxon>Graphocephala</taxon>
    </lineage>
</organism>
<feature type="compositionally biased region" description="Polar residues" evidence="1">
    <location>
        <begin position="84"/>
        <end position="98"/>
    </location>
</feature>
<feature type="compositionally biased region" description="Polar residues" evidence="1">
    <location>
        <begin position="1069"/>
        <end position="1080"/>
    </location>
</feature>
<feature type="region of interest" description="Disordered" evidence="1">
    <location>
        <begin position="722"/>
        <end position="754"/>
    </location>
</feature>
<evidence type="ECO:0000313" key="2">
    <source>
        <dbReference type="EMBL" id="JAT23892.1"/>
    </source>
</evidence>
<accession>A0A1B6LJK9</accession>
<feature type="compositionally biased region" description="Basic and acidic residues" evidence="1">
    <location>
        <begin position="192"/>
        <end position="208"/>
    </location>
</feature>
<feature type="region of interest" description="Disordered" evidence="1">
    <location>
        <begin position="1"/>
        <end position="52"/>
    </location>
</feature>
<dbReference type="AlphaFoldDB" id="A0A1B6LJK9"/>
<feature type="region of interest" description="Disordered" evidence="1">
    <location>
        <begin position="192"/>
        <end position="232"/>
    </location>
</feature>